<reference evidence="9 10" key="1">
    <citation type="submission" date="2020-08" db="EMBL/GenBank/DDBJ databases">
        <title>Genomic Encyclopedia of Type Strains, Phase IV (KMG-IV): sequencing the most valuable type-strain genomes for metagenomic binning, comparative biology and taxonomic classification.</title>
        <authorList>
            <person name="Goeker M."/>
        </authorList>
    </citation>
    <scope>NUCLEOTIDE SEQUENCE [LARGE SCALE GENOMIC DNA]</scope>
    <source>
        <strain evidence="9 10">DSM 29781</strain>
    </source>
</reference>
<feature type="domain" description="Acyl-CoA oxidase/dehydrogenase middle" evidence="7">
    <location>
        <begin position="126"/>
        <end position="222"/>
    </location>
</feature>
<keyword evidence="10" id="KW-1185">Reference proteome</keyword>
<evidence type="ECO:0000313" key="10">
    <source>
        <dbReference type="Proteomes" id="UP000532440"/>
    </source>
</evidence>
<dbReference type="FunFam" id="1.20.140.10:FF:000001">
    <property type="entry name" value="Acyl-CoA dehydrogenase"/>
    <property type="match status" value="1"/>
</dbReference>
<dbReference type="SUPFAM" id="SSF47203">
    <property type="entry name" value="Acyl-CoA dehydrogenase C-terminal domain-like"/>
    <property type="match status" value="1"/>
</dbReference>
<evidence type="ECO:0000256" key="1">
    <source>
        <dbReference type="ARBA" id="ARBA00001974"/>
    </source>
</evidence>
<name>A0A7W8HKA4_9BURK</name>
<accession>A0A7W8HKA4</accession>
<dbReference type="PROSITE" id="PS00072">
    <property type="entry name" value="ACYL_COA_DH_1"/>
    <property type="match status" value="1"/>
</dbReference>
<evidence type="ECO:0000259" key="8">
    <source>
        <dbReference type="Pfam" id="PF02771"/>
    </source>
</evidence>
<dbReference type="InterPro" id="IPR036250">
    <property type="entry name" value="AcylCo_DH-like_C"/>
</dbReference>
<dbReference type="FunFam" id="2.40.110.10:FF:000002">
    <property type="entry name" value="Acyl-CoA dehydrogenase fadE12"/>
    <property type="match status" value="1"/>
</dbReference>
<dbReference type="Gene3D" id="1.10.540.10">
    <property type="entry name" value="Acyl-CoA dehydrogenase/oxidase, N-terminal domain"/>
    <property type="match status" value="1"/>
</dbReference>
<sequence>MFPRLHQHPWMTEDVALFRAQVRRFAETEMAPRLPEWRKQGRIDPEVWHKMGELGMMLPELPEEYGGSGTNAAYQLVVLDELSRIEMPMKHSVHSIVAHYILEFGTASQRERWLPKMARGEWLTSVAMTEPASGSDLKSMRTHAQRRGDHYVLNGAKTFITNGATSQLVLVACKTDPALGSRGVSLLAVEVDDPPPGFRVGRVLDKMGQHSVDTCELFFDDVMVPAENLLGGVEGQGFRQLMSHLPWERLIVSVAAAAVIERAVELTVEYTRQRKAFGQTVFDFQNTRFKLAECATMAHVVRSFVNDCIQRLVDGTLDPEAAYMAKWWTSDVQCRVLDDCLQCFGGYGYMNEYPIARMYTDARIQRIYGGTNEVMKELISRSL</sequence>
<protein>
    <submittedName>
        <fullName evidence="9">Acyl-CoA dehydrogenase</fullName>
        <ecNumber evidence="9">1.3.8.7</ecNumber>
    </submittedName>
</protein>
<evidence type="ECO:0000313" key="9">
    <source>
        <dbReference type="EMBL" id="MBB5272768.1"/>
    </source>
</evidence>
<dbReference type="InterPro" id="IPR006091">
    <property type="entry name" value="Acyl-CoA_Oxase/DH_mid-dom"/>
</dbReference>
<dbReference type="InterPro" id="IPR013786">
    <property type="entry name" value="AcylCoA_DH/ox_N"/>
</dbReference>
<dbReference type="Proteomes" id="UP000532440">
    <property type="component" value="Unassembled WGS sequence"/>
</dbReference>
<dbReference type="EC" id="1.3.8.7" evidence="9"/>
<dbReference type="Gene3D" id="2.40.110.10">
    <property type="entry name" value="Butyryl-CoA Dehydrogenase, subunit A, domain 2"/>
    <property type="match status" value="1"/>
</dbReference>
<dbReference type="Pfam" id="PF02771">
    <property type="entry name" value="Acyl-CoA_dh_N"/>
    <property type="match status" value="1"/>
</dbReference>
<comment type="cofactor">
    <cofactor evidence="1">
        <name>FAD</name>
        <dbReference type="ChEBI" id="CHEBI:57692"/>
    </cofactor>
</comment>
<dbReference type="InterPro" id="IPR037069">
    <property type="entry name" value="AcylCoA_DH/ox_N_sf"/>
</dbReference>
<feature type="domain" description="Acyl-CoA dehydrogenase/oxidase N-terminal" evidence="8">
    <location>
        <begin position="12"/>
        <end position="121"/>
    </location>
</feature>
<dbReference type="RefSeq" id="WP_183968604.1">
    <property type="nucleotide sequence ID" value="NZ_BAABEW010000012.1"/>
</dbReference>
<evidence type="ECO:0000259" key="7">
    <source>
        <dbReference type="Pfam" id="PF02770"/>
    </source>
</evidence>
<dbReference type="PANTHER" id="PTHR43884:SF12">
    <property type="entry name" value="ISOVALERYL-COA DEHYDROGENASE, MITOCHONDRIAL-RELATED"/>
    <property type="match status" value="1"/>
</dbReference>
<feature type="domain" description="Acyl-CoA dehydrogenase/oxidase C-terminal" evidence="6">
    <location>
        <begin position="235"/>
        <end position="383"/>
    </location>
</feature>
<evidence type="ECO:0000256" key="2">
    <source>
        <dbReference type="ARBA" id="ARBA00009347"/>
    </source>
</evidence>
<dbReference type="Pfam" id="PF00441">
    <property type="entry name" value="Acyl-CoA_dh_1"/>
    <property type="match status" value="1"/>
</dbReference>
<dbReference type="GO" id="GO:0070991">
    <property type="term" value="F:medium-chain fatty acyl-CoA dehydrogenase activity"/>
    <property type="evidence" value="ECO:0007669"/>
    <property type="project" value="UniProtKB-EC"/>
</dbReference>
<dbReference type="AlphaFoldDB" id="A0A7W8HKA4"/>
<keyword evidence="5 9" id="KW-0560">Oxidoreductase</keyword>
<keyword evidence="4" id="KW-0274">FAD</keyword>
<comment type="similarity">
    <text evidence="2">Belongs to the acyl-CoA dehydrogenase family.</text>
</comment>
<evidence type="ECO:0000256" key="5">
    <source>
        <dbReference type="ARBA" id="ARBA00023002"/>
    </source>
</evidence>
<dbReference type="InterPro" id="IPR006089">
    <property type="entry name" value="Acyl-CoA_DH_CS"/>
</dbReference>
<dbReference type="PROSITE" id="PS00073">
    <property type="entry name" value="ACYL_COA_DH_2"/>
    <property type="match status" value="1"/>
</dbReference>
<dbReference type="FunFam" id="1.10.540.10:FF:000026">
    <property type="entry name" value="Acyl-CoA dehydrogenase medium chain"/>
    <property type="match status" value="1"/>
</dbReference>
<dbReference type="Pfam" id="PF02770">
    <property type="entry name" value="Acyl-CoA_dh_M"/>
    <property type="match status" value="1"/>
</dbReference>
<dbReference type="EMBL" id="JACHGB010000005">
    <property type="protein sequence ID" value="MBB5272768.1"/>
    <property type="molecule type" value="Genomic_DNA"/>
</dbReference>
<organism evidence="9 10">
    <name type="scientific">Quisquiliibacterium transsilvanicum</name>
    <dbReference type="NCBI Taxonomy" id="1549638"/>
    <lineage>
        <taxon>Bacteria</taxon>
        <taxon>Pseudomonadati</taxon>
        <taxon>Pseudomonadota</taxon>
        <taxon>Betaproteobacteria</taxon>
        <taxon>Burkholderiales</taxon>
        <taxon>Burkholderiaceae</taxon>
        <taxon>Quisquiliibacterium</taxon>
    </lineage>
</organism>
<dbReference type="Gene3D" id="1.20.140.10">
    <property type="entry name" value="Butyryl-CoA Dehydrogenase, subunit A, domain 3"/>
    <property type="match status" value="1"/>
</dbReference>
<dbReference type="SUPFAM" id="SSF56645">
    <property type="entry name" value="Acyl-CoA dehydrogenase NM domain-like"/>
    <property type="match status" value="1"/>
</dbReference>
<comment type="caution">
    <text evidence="9">The sequence shown here is derived from an EMBL/GenBank/DDBJ whole genome shotgun (WGS) entry which is preliminary data.</text>
</comment>
<evidence type="ECO:0000259" key="6">
    <source>
        <dbReference type="Pfam" id="PF00441"/>
    </source>
</evidence>
<proteinExistence type="inferred from homology"/>
<dbReference type="GO" id="GO:0050660">
    <property type="term" value="F:flavin adenine dinucleotide binding"/>
    <property type="evidence" value="ECO:0007669"/>
    <property type="project" value="InterPro"/>
</dbReference>
<evidence type="ECO:0000256" key="3">
    <source>
        <dbReference type="ARBA" id="ARBA00022630"/>
    </source>
</evidence>
<gene>
    <name evidence="9" type="ORF">HNQ70_002791</name>
</gene>
<evidence type="ECO:0000256" key="4">
    <source>
        <dbReference type="ARBA" id="ARBA00022827"/>
    </source>
</evidence>
<keyword evidence="3" id="KW-0285">Flavoprotein</keyword>
<dbReference type="InterPro" id="IPR009075">
    <property type="entry name" value="AcylCo_DH/oxidase_C"/>
</dbReference>
<dbReference type="InterPro" id="IPR009100">
    <property type="entry name" value="AcylCoA_DH/oxidase_NM_dom_sf"/>
</dbReference>
<dbReference type="InterPro" id="IPR046373">
    <property type="entry name" value="Acyl-CoA_Oxase/DH_mid-dom_sf"/>
</dbReference>
<dbReference type="PANTHER" id="PTHR43884">
    <property type="entry name" value="ACYL-COA DEHYDROGENASE"/>
    <property type="match status" value="1"/>
</dbReference>